<evidence type="ECO:0000313" key="2">
    <source>
        <dbReference type="Proteomes" id="UP000299102"/>
    </source>
</evidence>
<accession>A0A4C1SX82</accession>
<reference evidence="1 2" key="1">
    <citation type="journal article" date="2019" name="Commun. Biol.">
        <title>The bagworm genome reveals a unique fibroin gene that provides high tensile strength.</title>
        <authorList>
            <person name="Kono N."/>
            <person name="Nakamura H."/>
            <person name="Ohtoshi R."/>
            <person name="Tomita M."/>
            <person name="Numata K."/>
            <person name="Arakawa K."/>
        </authorList>
    </citation>
    <scope>NUCLEOTIDE SEQUENCE [LARGE SCALE GENOMIC DNA]</scope>
</reference>
<comment type="caution">
    <text evidence="1">The sequence shown here is derived from an EMBL/GenBank/DDBJ whole genome shotgun (WGS) entry which is preliminary data.</text>
</comment>
<gene>
    <name evidence="1" type="ORF">EVAR_92562_1</name>
</gene>
<organism evidence="1 2">
    <name type="scientific">Eumeta variegata</name>
    <name type="common">Bagworm moth</name>
    <name type="synonym">Eumeta japonica</name>
    <dbReference type="NCBI Taxonomy" id="151549"/>
    <lineage>
        <taxon>Eukaryota</taxon>
        <taxon>Metazoa</taxon>
        <taxon>Ecdysozoa</taxon>
        <taxon>Arthropoda</taxon>
        <taxon>Hexapoda</taxon>
        <taxon>Insecta</taxon>
        <taxon>Pterygota</taxon>
        <taxon>Neoptera</taxon>
        <taxon>Endopterygota</taxon>
        <taxon>Lepidoptera</taxon>
        <taxon>Glossata</taxon>
        <taxon>Ditrysia</taxon>
        <taxon>Tineoidea</taxon>
        <taxon>Psychidae</taxon>
        <taxon>Oiketicinae</taxon>
        <taxon>Eumeta</taxon>
    </lineage>
</organism>
<dbReference type="AlphaFoldDB" id="A0A4C1SX82"/>
<protein>
    <submittedName>
        <fullName evidence="1">Uncharacterized protein</fullName>
    </submittedName>
</protein>
<dbReference type="EMBL" id="BGZK01000023">
    <property type="protein sequence ID" value="GBP06566.1"/>
    <property type="molecule type" value="Genomic_DNA"/>
</dbReference>
<proteinExistence type="predicted"/>
<dbReference type="Proteomes" id="UP000299102">
    <property type="component" value="Unassembled WGS sequence"/>
</dbReference>
<sequence>MTRSIDIDQRSINRRSTVGRCARFPPVPRPFNCQAVAGSSLARVQPRPPPKEGLDMPTYSTYPLTKSFDVAVLHIHHAQSIWTTDSIDRPPTTAV</sequence>
<keyword evidence="2" id="KW-1185">Reference proteome</keyword>
<name>A0A4C1SX82_EUMVA</name>
<evidence type="ECO:0000313" key="1">
    <source>
        <dbReference type="EMBL" id="GBP06566.1"/>
    </source>
</evidence>